<evidence type="ECO:0000256" key="12">
    <source>
        <dbReference type="SAM" id="Phobius"/>
    </source>
</evidence>
<sequence>MGYDPLVPSDSVGMFVFFMFISNVMLPASLPLCTALALLSGMGHIVITSIFAKQNREYFGRQMCANILLFLCSNILGAIDFYIADRRQRRSVLETRQSLEVKITLESENRQQRRLLHSVLPKHVATEMVNDLEADGTILKDGMFNKLFIQRHEECSILFADIVGFTELSSKCTAEELIITLNELFANFDKIGTKYGCQRIKILGDCYYCIAGLDDSKTHAQSAVEMGRDMITHIAKVRRQTGVKTLDMRVGIHTGSVLAGVLGKIKWQFDAWSNDVTLANSMESGGIPGRVHISESTFNCVQLDYEVEPGEGHSRNDFIKEQGIKTYLIVKRKDNGDNTNMKISP</sequence>
<dbReference type="Gene3D" id="3.30.70.1230">
    <property type="entry name" value="Nucleotide cyclase"/>
    <property type="match status" value="1"/>
</dbReference>
<evidence type="ECO:0000256" key="6">
    <source>
        <dbReference type="ARBA" id="ARBA00022741"/>
    </source>
</evidence>
<evidence type="ECO:0000259" key="13">
    <source>
        <dbReference type="PROSITE" id="PS50125"/>
    </source>
</evidence>
<dbReference type="FunFam" id="3.30.70.1230:FF:000048">
    <property type="entry name" value="Phospholipid-transporting ATPase, putative"/>
    <property type="match status" value="1"/>
</dbReference>
<evidence type="ECO:0000256" key="9">
    <source>
        <dbReference type="ARBA" id="ARBA00022989"/>
    </source>
</evidence>
<dbReference type="Pfam" id="PF00211">
    <property type="entry name" value="Guanylate_cyc"/>
    <property type="match status" value="1"/>
</dbReference>
<organism evidence="14 15">
    <name type="scientific">Desmophyllum pertusum</name>
    <dbReference type="NCBI Taxonomy" id="174260"/>
    <lineage>
        <taxon>Eukaryota</taxon>
        <taxon>Metazoa</taxon>
        <taxon>Cnidaria</taxon>
        <taxon>Anthozoa</taxon>
        <taxon>Hexacorallia</taxon>
        <taxon>Scleractinia</taxon>
        <taxon>Caryophylliina</taxon>
        <taxon>Caryophylliidae</taxon>
        <taxon>Desmophyllum</taxon>
    </lineage>
</organism>
<dbReference type="PROSITE" id="PS50125">
    <property type="entry name" value="GUANYLATE_CYCLASE_2"/>
    <property type="match status" value="1"/>
</dbReference>
<dbReference type="GO" id="GO:0005524">
    <property type="term" value="F:ATP binding"/>
    <property type="evidence" value="ECO:0007669"/>
    <property type="project" value="UniProtKB-KW"/>
</dbReference>
<keyword evidence="10 12" id="KW-0472">Membrane</keyword>
<comment type="catalytic activity">
    <reaction evidence="1">
        <text>ATP = 3',5'-cyclic AMP + diphosphate</text>
        <dbReference type="Rhea" id="RHEA:15389"/>
        <dbReference type="ChEBI" id="CHEBI:30616"/>
        <dbReference type="ChEBI" id="CHEBI:33019"/>
        <dbReference type="ChEBI" id="CHEBI:58165"/>
        <dbReference type="EC" id="4.6.1.1"/>
    </reaction>
</comment>
<comment type="subcellular location">
    <subcellularLocation>
        <location evidence="2">Membrane</location>
        <topology evidence="2">Multi-pass membrane protein</topology>
    </subcellularLocation>
</comment>
<evidence type="ECO:0000256" key="1">
    <source>
        <dbReference type="ARBA" id="ARBA00001593"/>
    </source>
</evidence>
<dbReference type="SMART" id="SM00044">
    <property type="entry name" value="CYCc"/>
    <property type="match status" value="1"/>
</dbReference>
<dbReference type="GO" id="GO:0005886">
    <property type="term" value="C:plasma membrane"/>
    <property type="evidence" value="ECO:0007669"/>
    <property type="project" value="TreeGrafter"/>
</dbReference>
<dbReference type="GO" id="GO:0009190">
    <property type="term" value="P:cyclic nucleotide biosynthetic process"/>
    <property type="evidence" value="ECO:0007669"/>
    <property type="project" value="InterPro"/>
</dbReference>
<comment type="caution">
    <text evidence="14">The sequence shown here is derived from an EMBL/GenBank/DDBJ whole genome shotgun (WGS) entry which is preliminary data.</text>
</comment>
<dbReference type="OrthoDB" id="10261550at2759"/>
<keyword evidence="4 12" id="KW-0812">Transmembrane</keyword>
<evidence type="ECO:0000256" key="11">
    <source>
        <dbReference type="ARBA" id="ARBA00023239"/>
    </source>
</evidence>
<keyword evidence="6" id="KW-0547">Nucleotide-binding</keyword>
<dbReference type="InterPro" id="IPR029787">
    <property type="entry name" value="Nucleotide_cyclase"/>
</dbReference>
<evidence type="ECO:0000313" key="15">
    <source>
        <dbReference type="Proteomes" id="UP001163046"/>
    </source>
</evidence>
<protein>
    <recommendedName>
        <fullName evidence="3">adenylate cyclase</fullName>
        <ecNumber evidence="3">4.6.1.1</ecNumber>
    </recommendedName>
</protein>
<evidence type="ECO:0000256" key="4">
    <source>
        <dbReference type="ARBA" id="ARBA00022692"/>
    </source>
</evidence>
<feature type="domain" description="Guanylate cyclase" evidence="13">
    <location>
        <begin position="156"/>
        <end position="283"/>
    </location>
</feature>
<dbReference type="CDD" id="cd07302">
    <property type="entry name" value="CHD"/>
    <property type="match status" value="1"/>
</dbReference>
<dbReference type="EC" id="4.6.1.1" evidence="3"/>
<dbReference type="Pfam" id="PF16214">
    <property type="entry name" value="AC_N"/>
    <property type="match status" value="1"/>
</dbReference>
<dbReference type="AlphaFoldDB" id="A0A9W9YQW1"/>
<reference evidence="14" key="1">
    <citation type="submission" date="2023-01" db="EMBL/GenBank/DDBJ databases">
        <title>Genome assembly of the deep-sea coral Lophelia pertusa.</title>
        <authorList>
            <person name="Herrera S."/>
            <person name="Cordes E."/>
        </authorList>
    </citation>
    <scope>NUCLEOTIDE SEQUENCE</scope>
    <source>
        <strain evidence="14">USNM1676648</strain>
        <tissue evidence="14">Polyp</tissue>
    </source>
</reference>
<evidence type="ECO:0000256" key="5">
    <source>
        <dbReference type="ARBA" id="ARBA00022723"/>
    </source>
</evidence>
<feature type="transmembrane region" description="Helical" evidence="12">
    <location>
        <begin position="64"/>
        <end position="84"/>
    </location>
</feature>
<evidence type="ECO:0000256" key="3">
    <source>
        <dbReference type="ARBA" id="ARBA00012201"/>
    </source>
</evidence>
<proteinExistence type="predicted"/>
<keyword evidence="9 12" id="KW-1133">Transmembrane helix</keyword>
<dbReference type="EMBL" id="MU827308">
    <property type="protein sequence ID" value="KAJ7361739.1"/>
    <property type="molecule type" value="Genomic_DNA"/>
</dbReference>
<dbReference type="PANTHER" id="PTHR45627">
    <property type="entry name" value="ADENYLATE CYCLASE TYPE 1"/>
    <property type="match status" value="1"/>
</dbReference>
<evidence type="ECO:0000313" key="14">
    <source>
        <dbReference type="EMBL" id="KAJ7361739.1"/>
    </source>
</evidence>
<keyword evidence="15" id="KW-1185">Reference proteome</keyword>
<dbReference type="GO" id="GO:0007189">
    <property type="term" value="P:adenylate cyclase-activating G protein-coupled receptor signaling pathway"/>
    <property type="evidence" value="ECO:0007669"/>
    <property type="project" value="TreeGrafter"/>
</dbReference>
<keyword evidence="8" id="KW-0460">Magnesium</keyword>
<evidence type="ECO:0000256" key="8">
    <source>
        <dbReference type="ARBA" id="ARBA00022842"/>
    </source>
</evidence>
<dbReference type="InterPro" id="IPR001054">
    <property type="entry name" value="A/G_cyclase"/>
</dbReference>
<dbReference type="Proteomes" id="UP001163046">
    <property type="component" value="Unassembled WGS sequence"/>
</dbReference>
<dbReference type="GO" id="GO:0004016">
    <property type="term" value="F:adenylate cyclase activity"/>
    <property type="evidence" value="ECO:0007669"/>
    <property type="project" value="UniProtKB-EC"/>
</dbReference>
<evidence type="ECO:0000256" key="2">
    <source>
        <dbReference type="ARBA" id="ARBA00004141"/>
    </source>
</evidence>
<name>A0A9W9YQW1_9CNID</name>
<gene>
    <name evidence="14" type="primary">ADCY3_2</name>
    <name evidence="14" type="ORF">OS493_014379</name>
</gene>
<dbReference type="SUPFAM" id="SSF55073">
    <property type="entry name" value="Nucleotide cyclase"/>
    <property type="match status" value="1"/>
</dbReference>
<keyword evidence="5" id="KW-0479">Metal-binding</keyword>
<keyword evidence="11 14" id="KW-0456">Lyase</keyword>
<keyword evidence="7" id="KW-0067">ATP-binding</keyword>
<accession>A0A9W9YQW1</accession>
<evidence type="ECO:0000256" key="7">
    <source>
        <dbReference type="ARBA" id="ARBA00022840"/>
    </source>
</evidence>
<evidence type="ECO:0000256" key="10">
    <source>
        <dbReference type="ARBA" id="ARBA00023136"/>
    </source>
</evidence>
<dbReference type="GO" id="GO:0035556">
    <property type="term" value="P:intracellular signal transduction"/>
    <property type="evidence" value="ECO:0007669"/>
    <property type="project" value="InterPro"/>
</dbReference>
<dbReference type="InterPro" id="IPR032628">
    <property type="entry name" value="AC_N"/>
</dbReference>
<feature type="transmembrane region" description="Helical" evidence="12">
    <location>
        <begin position="35"/>
        <end position="52"/>
    </location>
</feature>
<dbReference type="PANTHER" id="PTHR45627:SF30">
    <property type="entry name" value="ADENYLATE CYCLASE TYPE 3"/>
    <property type="match status" value="1"/>
</dbReference>
<dbReference type="GO" id="GO:0046872">
    <property type="term" value="F:metal ion binding"/>
    <property type="evidence" value="ECO:0007669"/>
    <property type="project" value="UniProtKB-KW"/>
</dbReference>